<name>A0ABN3NJC5_9ACTN</name>
<evidence type="ECO:0000313" key="5">
    <source>
        <dbReference type="EMBL" id="GAA2522522.1"/>
    </source>
</evidence>
<dbReference type="InterPro" id="IPR036185">
    <property type="entry name" value="DNA_heli_DnaB-like_N_sf"/>
</dbReference>
<gene>
    <name evidence="5" type="ORF">GCM10010201_20710</name>
</gene>
<accession>A0ABN3NJC5</accession>
<dbReference type="RefSeq" id="WP_344171693.1">
    <property type="nucleotide sequence ID" value="NZ_BAAARY010000008.1"/>
</dbReference>
<dbReference type="InterPro" id="IPR016136">
    <property type="entry name" value="DNA_helicase_N/primase_C"/>
</dbReference>
<organism evidence="5 6">
    <name type="scientific">Pilimelia columellifera subsp. columellifera</name>
    <dbReference type="NCBI Taxonomy" id="706583"/>
    <lineage>
        <taxon>Bacteria</taxon>
        <taxon>Bacillati</taxon>
        <taxon>Actinomycetota</taxon>
        <taxon>Actinomycetes</taxon>
        <taxon>Micromonosporales</taxon>
        <taxon>Micromonosporaceae</taxon>
        <taxon>Pilimelia</taxon>
    </lineage>
</organism>
<dbReference type="SUPFAM" id="SSF48024">
    <property type="entry name" value="N-terminal domain of DnaB helicase"/>
    <property type="match status" value="2"/>
</dbReference>
<evidence type="ECO:0000313" key="6">
    <source>
        <dbReference type="Proteomes" id="UP001499978"/>
    </source>
</evidence>
<dbReference type="Gene3D" id="1.10.860.10">
    <property type="entry name" value="DNAb Helicase, Chain A"/>
    <property type="match status" value="2"/>
</dbReference>
<evidence type="ECO:0000259" key="4">
    <source>
        <dbReference type="Pfam" id="PF00772"/>
    </source>
</evidence>
<protein>
    <recommendedName>
        <fullName evidence="4">DNA helicase DnaB-like N-terminal domain-containing protein</fullName>
    </recommendedName>
</protein>
<proteinExistence type="predicted"/>
<feature type="compositionally biased region" description="Basic and acidic residues" evidence="3">
    <location>
        <begin position="321"/>
        <end position="340"/>
    </location>
</feature>
<dbReference type="Pfam" id="PF00772">
    <property type="entry name" value="DnaB"/>
    <property type="match status" value="2"/>
</dbReference>
<dbReference type="Proteomes" id="UP001499978">
    <property type="component" value="Unassembled WGS sequence"/>
</dbReference>
<feature type="domain" description="DNA helicase DnaB-like N-terminal" evidence="4">
    <location>
        <begin position="5"/>
        <end position="101"/>
    </location>
</feature>
<keyword evidence="2" id="KW-0238">DNA-binding</keyword>
<dbReference type="EMBL" id="BAAARY010000008">
    <property type="protein sequence ID" value="GAA2522522.1"/>
    <property type="molecule type" value="Genomic_DNA"/>
</dbReference>
<evidence type="ECO:0000256" key="3">
    <source>
        <dbReference type="SAM" id="MobiDB-lite"/>
    </source>
</evidence>
<sequence length="340" mass="37039">MTTLNTRAEQALLGALLAEPVPATAEFAHLRPDDFGNSLHTAVYTAITETRTAYPHLASHPLAEQVAERVNTEGIDAGWLGGLRDACPEPRHAAAYARMVIDASLRRDINQHAARITTNAAASRDVDGAAHLNRLAAALARQAQINAALIEAELDDDAAPRHAALPEPQPAAQVDPARVMVEEELIADLIHNPDQARQLGRFLHSDTFTSPQRREIYEAVVSVAFDGGPVDELIIGWQVEQTRAADRAFTDLPTALWSMGVAPETDQALLARLVRTRPARTAVELGRDLLTEDVRQRLAGRLATLAPITQPPPRPGNGLDPHLRPPRPTDGHHFQPRRDQ</sequence>
<feature type="domain" description="DNA helicase DnaB-like N-terminal" evidence="4">
    <location>
        <begin position="176"/>
        <end position="247"/>
    </location>
</feature>
<evidence type="ECO:0000256" key="1">
    <source>
        <dbReference type="ARBA" id="ARBA00022705"/>
    </source>
</evidence>
<feature type="region of interest" description="Disordered" evidence="3">
    <location>
        <begin position="302"/>
        <end position="340"/>
    </location>
</feature>
<evidence type="ECO:0000256" key="2">
    <source>
        <dbReference type="ARBA" id="ARBA00023125"/>
    </source>
</evidence>
<keyword evidence="1" id="KW-0235">DNA replication</keyword>
<dbReference type="InterPro" id="IPR007693">
    <property type="entry name" value="DNA_helicase_DnaB-like_N"/>
</dbReference>
<reference evidence="5 6" key="1">
    <citation type="journal article" date="2019" name="Int. J. Syst. Evol. Microbiol.">
        <title>The Global Catalogue of Microorganisms (GCM) 10K type strain sequencing project: providing services to taxonomists for standard genome sequencing and annotation.</title>
        <authorList>
            <consortium name="The Broad Institute Genomics Platform"/>
            <consortium name="The Broad Institute Genome Sequencing Center for Infectious Disease"/>
            <person name="Wu L."/>
            <person name="Ma J."/>
        </authorList>
    </citation>
    <scope>NUCLEOTIDE SEQUENCE [LARGE SCALE GENOMIC DNA]</scope>
    <source>
        <strain evidence="5 6">JCM 3367</strain>
    </source>
</reference>
<dbReference type="PANTHER" id="PTHR30153">
    <property type="entry name" value="REPLICATIVE DNA HELICASE DNAB"/>
    <property type="match status" value="1"/>
</dbReference>
<comment type="caution">
    <text evidence="5">The sequence shown here is derived from an EMBL/GenBank/DDBJ whole genome shotgun (WGS) entry which is preliminary data.</text>
</comment>
<keyword evidence="6" id="KW-1185">Reference proteome</keyword>
<dbReference type="PANTHER" id="PTHR30153:SF2">
    <property type="entry name" value="REPLICATIVE DNA HELICASE"/>
    <property type="match status" value="1"/>
</dbReference>